<dbReference type="InterPro" id="IPR002048">
    <property type="entry name" value="EF_hand_dom"/>
</dbReference>
<feature type="region of interest" description="Disordered" evidence="1">
    <location>
        <begin position="1"/>
        <end position="115"/>
    </location>
</feature>
<feature type="compositionally biased region" description="Polar residues" evidence="1">
    <location>
        <begin position="1013"/>
        <end position="1023"/>
    </location>
</feature>
<evidence type="ECO:0000313" key="5">
    <source>
        <dbReference type="Proteomes" id="UP000789595"/>
    </source>
</evidence>
<feature type="region of interest" description="Disordered" evidence="1">
    <location>
        <begin position="1488"/>
        <end position="1523"/>
    </location>
</feature>
<feature type="compositionally biased region" description="Basic and acidic residues" evidence="1">
    <location>
        <begin position="102"/>
        <end position="111"/>
    </location>
</feature>
<dbReference type="InterPro" id="IPR000626">
    <property type="entry name" value="Ubiquitin-like_dom"/>
</dbReference>
<accession>A0A8J2SIB2</accession>
<protein>
    <submittedName>
        <fullName evidence="4">Uncharacterized protein</fullName>
    </submittedName>
</protein>
<feature type="domain" description="EF-hand" evidence="3">
    <location>
        <begin position="261"/>
        <end position="296"/>
    </location>
</feature>
<sequence length="2554" mass="281113">MGRGAARRTGDVGSGPGGTKDAHKKALGPQDGGGGPSTVIALGGNGSGSSHPTKPVDLDATTKKRYRLRHFKRLKERSNRRKRDQDERLFTKSLKATATNEEPNRKERREGVQGFKPAKKTVKLSVPPPKPVIVDDGSNKFGSLHVETEVTSSLISKTTTASTTTSVEEDVYWSPRKSTDKPVISYKGEELDPKDERDSKICNVVLRGNHYINKQERRTTFVGALKTHFDAHKSGDDGLSKKDVNAALKSFAKKDRTGKFPKLEELEALFGDMDLNGAGRVSYDELTDFIDDIDADDIGAGRNRRGKGAGGIETIYLKEDRVPKLDYIYREDLQVTYSLKLGRLKLRLKLRYIIQQLAFRRQHKVSLKVTHLMAETFKRNLMFLNNIPNKDVVVSHGLLALPSTSDCAATAAPGEASFEGQHAALAALGQAVLAALGVAFFQGSTPIDVVGGYVFSLDVLGDALSLDVLTNSNVLHKTGFMGAAPTVVFLGGSEGLNALLLDASAAAALDGVFKGLFGVAALRGQPVVVGAAPDVPLYNSSDGLDAVLSDNTLLDEAMEKHRLDSMKEQKVIQILVVTASGAKRPSVFVKPWAIVGDLMREIQQKIGGPLSKYQYLQSIGGRQMHKAALLQHYDIQNNSTVVLSEPWPGHLLGGSLLSLKELIDKGSLNVGDIIVFREHNHQEEGELLENGWIRHEGTVYKSASAFVGAMRGQSSSGYNFLYTATGTPIQSLRSDPSESSSNDDDLRSDSNSDDEAPPQPPGDQQLAGRRRRQPTERFDHQQQEGEYYVKRGPAVGGAGDGDDDVVMEDDDEQSQPQQAPLISTQPIGNSSSNGDDSSSDSSEKATPWMTRPTDDAQIRRNQAEARRKLAAERERLKKRPLAKGGLSSDGGSASKPSPQKKRAPPPPPPHDADMEDEDEQLQLQRALIMSKQRMEEGLVKDDGKPAAKPKRKRRVIEELDEEDDGGALEGLTSQPSLPEPPSKNDDGHPSATADHARPGGVPPPPSLPPAKRSCQSSSPTSGNVKVFFDGDLPSESVLQGLRDAGVSIVNRPRDATYVVCEEPLRLSLTFTAASCIVHYAVTYEWVHATIQAVRPVDATNYVVDSHELEQEVGFNLADNLRRNREARDRSELRLLQDYAVCVDPDFQWPRDLLHDLQEMIDCSDAMRLEFSNVVELDGTLPQEGAIIIKDDSGLVDEALVDDIASPTTVLKHRYLCECLLRRAYPWEEVAEAPAPAAPDSSFTRPATIDSLRNNPLPLESRHRPPGSAIVHGDYDLLEVLCAKAANATPAEVVAWKIYGSLRLQDLKDLLEANGQSKVGNEAFVLRKVIDGAARGAPAICSICGQGKPKPVEGELGRWCCPGYYDQSLSYTSCPQTWTDATLPRKQWIDTDRGFGGRANPPSVPLPTSFTQDEVNDFYARAETRPVAPAWMRAQVEEALAPAPRQGDANTLDMLGELVDQLNPMVVQNSSAAVRLNVHIMGMKLVTLARSGGDGDDHEEEGKTGGDPSPPPAPPAPRVPLPEDADNWPKAFIELLREKKVKCTFTDPNPKSARRWLGAKSASAARYDGYMGATNIGDYFVIFGGNMGDLRNDIDHKYCKLDKSARDAAWLEFLESGEDFQSKAAAAAARAKPGAKSGGGAADDADNEDLIDTDTNPPTEPLVLPPNWKDSVRRRPNSQLEAAVCALDAALRGKTSFTKEWDLLLKHRCYCLYQHEDDPANKAVKNLEVPIGWPSYKGFSKDPKKNRPSSLKLLRKYLKYALRLAKEGGEYCLDGAQSESNRWWPEEREKFHEAMATLNIKRSGGAKNILKDDCRRIAESIPNKTTEQVLRHGVGYFSSFDAEAQAIEKLTRTGDPYVKSVLDTDATDASKLLFCIISTGRWVDAKLIELRLLKAGLGASQILWVVGTQGEVAKYKSQCYGEVVVGGGLSASRNEALDQARRRGCVCVQLRDSVCKCVVIQEGRSLADFHKGIGLWKEPASLKAANTAGSKKVEATLVVAAELLYKLMKATDKRLAGCFPVRNEGFAASKEPVQQRELVDERLLVIDPKDTELKFDESLNFREVDEFTAQHFNTYGGICRSNRVLCVGQNDQKKRRVGLGSWVTPEGPSEEDKRNAIDSLLNKHRDLFRERIIYNRTTRPHDRYVLSWKQKDASPEPKDQNETMEDVQPGEQTNPSTQLPFDAASLAALECPPVPAAMRKPTPKEKFIRFAFLARETFKCENGEKSEAALILPHEEGNSRQEGQVRVLCELVKGRFTHKVKFASRASKEQLTILGEDDYGFEFIRTKAPAMYRDMKCIFVVDPRAKGGSFRPRCAHAKGFVTLANGCARGLECPNSKIDIEQHHITAHERDCLLAPSTMLINTGLLASGIWGRQRPLHKQLNKLWEMIQHQHSINDKTFVHRNEISVPVDTKQSGDAYGGHSTLWNELKPGGKLFRHLKEAVPTRVHDLLPEGLPNDFTTRGTYYELKNDSEEYFPFWGRDTLLYYEPKSKNQTLSVVYGKCPITGVGGRKTKKQNPFPLVLHHITVDKKEYFVGFINDSVNRGLGSTGAPNPFA</sequence>
<dbReference type="Proteomes" id="UP000789595">
    <property type="component" value="Unassembled WGS sequence"/>
</dbReference>
<feature type="domain" description="Ubiquitin-like" evidence="2">
    <location>
        <begin position="572"/>
        <end position="643"/>
    </location>
</feature>
<dbReference type="PROSITE" id="PS50053">
    <property type="entry name" value="UBIQUITIN_2"/>
    <property type="match status" value="1"/>
</dbReference>
<dbReference type="EMBL" id="CAKKNE010000004">
    <property type="protein sequence ID" value="CAH0373213.1"/>
    <property type="molecule type" value="Genomic_DNA"/>
</dbReference>
<comment type="caution">
    <text evidence="4">The sequence shown here is derived from an EMBL/GenBank/DDBJ whole genome shotgun (WGS) entry which is preliminary data.</text>
</comment>
<feature type="region of interest" description="Disordered" evidence="1">
    <location>
        <begin position="2146"/>
        <end position="2177"/>
    </location>
</feature>
<dbReference type="OrthoDB" id="26525at2759"/>
<organism evidence="4 5">
    <name type="scientific">Pelagomonas calceolata</name>
    <dbReference type="NCBI Taxonomy" id="35677"/>
    <lineage>
        <taxon>Eukaryota</taxon>
        <taxon>Sar</taxon>
        <taxon>Stramenopiles</taxon>
        <taxon>Ochrophyta</taxon>
        <taxon>Pelagophyceae</taxon>
        <taxon>Pelagomonadales</taxon>
        <taxon>Pelagomonadaceae</taxon>
        <taxon>Pelagomonas</taxon>
    </lineage>
</organism>
<name>A0A8J2SIB2_9STRA</name>
<feature type="region of interest" description="Disordered" evidence="1">
    <location>
        <begin position="1630"/>
        <end position="1660"/>
    </location>
</feature>
<feature type="region of interest" description="Disordered" evidence="1">
    <location>
        <begin position="728"/>
        <end position="1026"/>
    </location>
</feature>
<dbReference type="SUPFAM" id="SSF54236">
    <property type="entry name" value="Ubiquitin-like"/>
    <property type="match status" value="1"/>
</dbReference>
<feature type="compositionally biased region" description="Basic residues" evidence="1">
    <location>
        <begin position="63"/>
        <end position="82"/>
    </location>
</feature>
<feature type="compositionally biased region" description="Basic and acidic residues" evidence="1">
    <location>
        <begin position="932"/>
        <end position="945"/>
    </location>
</feature>
<feature type="compositionally biased region" description="Polar residues" evidence="1">
    <location>
        <begin position="814"/>
        <end position="827"/>
    </location>
</feature>
<feature type="compositionally biased region" description="Basic and acidic residues" evidence="1">
    <location>
        <begin position="2146"/>
        <end position="2160"/>
    </location>
</feature>
<dbReference type="Gene3D" id="3.40.50.10190">
    <property type="entry name" value="BRCT domain"/>
    <property type="match status" value="1"/>
</dbReference>
<feature type="compositionally biased region" description="Low complexity" evidence="1">
    <location>
        <begin position="731"/>
        <end position="740"/>
    </location>
</feature>
<proteinExistence type="predicted"/>
<dbReference type="Gene3D" id="3.10.20.90">
    <property type="entry name" value="Phosphatidylinositol 3-kinase Catalytic Subunit, Chain A, domain 1"/>
    <property type="match status" value="1"/>
</dbReference>
<dbReference type="SUPFAM" id="SSF47473">
    <property type="entry name" value="EF-hand"/>
    <property type="match status" value="1"/>
</dbReference>
<dbReference type="InterPro" id="IPR029071">
    <property type="entry name" value="Ubiquitin-like_domsf"/>
</dbReference>
<feature type="compositionally biased region" description="Low complexity" evidence="1">
    <location>
        <begin position="828"/>
        <end position="840"/>
    </location>
</feature>
<dbReference type="InterPro" id="IPR011992">
    <property type="entry name" value="EF-hand-dom_pair"/>
</dbReference>
<dbReference type="PROSITE" id="PS50222">
    <property type="entry name" value="EF_HAND_2"/>
    <property type="match status" value="1"/>
</dbReference>
<evidence type="ECO:0000313" key="4">
    <source>
        <dbReference type="EMBL" id="CAH0373213.1"/>
    </source>
</evidence>
<dbReference type="GO" id="GO:0005509">
    <property type="term" value="F:calcium ion binding"/>
    <property type="evidence" value="ECO:0007669"/>
    <property type="project" value="InterPro"/>
</dbReference>
<feature type="compositionally biased region" description="Basic and acidic residues" evidence="1">
    <location>
        <begin position="852"/>
        <end position="875"/>
    </location>
</feature>
<dbReference type="SUPFAM" id="SSF52113">
    <property type="entry name" value="BRCT domain"/>
    <property type="match status" value="1"/>
</dbReference>
<dbReference type="Gene3D" id="3.90.640.80">
    <property type="match status" value="1"/>
</dbReference>
<feature type="compositionally biased region" description="Pro residues" evidence="1">
    <location>
        <begin position="1507"/>
        <end position="1519"/>
    </location>
</feature>
<dbReference type="InterPro" id="IPR036420">
    <property type="entry name" value="BRCT_dom_sf"/>
</dbReference>
<dbReference type="Gene3D" id="1.10.238.10">
    <property type="entry name" value="EF-hand"/>
    <property type="match status" value="1"/>
</dbReference>
<feature type="compositionally biased region" description="Basic and acidic residues" evidence="1">
    <location>
        <begin position="773"/>
        <end position="789"/>
    </location>
</feature>
<evidence type="ECO:0000259" key="3">
    <source>
        <dbReference type="PROSITE" id="PS50222"/>
    </source>
</evidence>
<dbReference type="CDD" id="cd17039">
    <property type="entry name" value="Ubl_ubiquitin_like"/>
    <property type="match status" value="1"/>
</dbReference>
<feature type="compositionally biased region" description="Acidic residues" evidence="1">
    <location>
        <begin position="1642"/>
        <end position="1651"/>
    </location>
</feature>
<reference evidence="4" key="1">
    <citation type="submission" date="2021-11" db="EMBL/GenBank/DDBJ databases">
        <authorList>
            <consortium name="Genoscope - CEA"/>
            <person name="William W."/>
        </authorList>
    </citation>
    <scope>NUCLEOTIDE SEQUENCE</scope>
</reference>
<feature type="compositionally biased region" description="Acidic residues" evidence="1">
    <location>
        <begin position="800"/>
        <end position="813"/>
    </location>
</feature>
<gene>
    <name evidence="4" type="ORF">PECAL_4P03940</name>
</gene>
<evidence type="ECO:0000256" key="1">
    <source>
        <dbReference type="SAM" id="MobiDB-lite"/>
    </source>
</evidence>
<keyword evidence="5" id="KW-1185">Reference proteome</keyword>
<evidence type="ECO:0000259" key="2">
    <source>
        <dbReference type="PROSITE" id="PS50053"/>
    </source>
</evidence>